<organism evidence="2 3">
    <name type="scientific">Streptomyces roseoviridis</name>
    <dbReference type="NCBI Taxonomy" id="67361"/>
    <lineage>
        <taxon>Bacteria</taxon>
        <taxon>Bacillati</taxon>
        <taxon>Actinomycetota</taxon>
        <taxon>Actinomycetes</taxon>
        <taxon>Kitasatosporales</taxon>
        <taxon>Streptomycetaceae</taxon>
        <taxon>Streptomyces</taxon>
    </lineage>
</organism>
<gene>
    <name evidence="2" type="ORF">ACFFTP_05090</name>
</gene>
<evidence type="ECO:0000259" key="1">
    <source>
        <dbReference type="Pfam" id="PF12728"/>
    </source>
</evidence>
<name>A0ABV5QJ96_9ACTN</name>
<protein>
    <submittedName>
        <fullName evidence="2">Helix-turn-helix transcriptional regulator</fullName>
    </submittedName>
</protein>
<dbReference type="InterPro" id="IPR041657">
    <property type="entry name" value="HTH_17"/>
</dbReference>
<proteinExistence type="predicted"/>
<reference evidence="2 3" key="1">
    <citation type="submission" date="2024-09" db="EMBL/GenBank/DDBJ databases">
        <authorList>
            <person name="Sun Q."/>
            <person name="Mori K."/>
        </authorList>
    </citation>
    <scope>NUCLEOTIDE SEQUENCE [LARGE SCALE GENOMIC DNA]</scope>
    <source>
        <strain evidence="2 3">JCM 4414</strain>
    </source>
</reference>
<keyword evidence="3" id="KW-1185">Reference proteome</keyword>
<sequence>MARTARRREPADEWLPLTDVLAEIGITRATYYRWRNRGYGPEVKRLPNGHLRVRRSVLDAFLNELETA</sequence>
<dbReference type="SUPFAM" id="SSF46955">
    <property type="entry name" value="Putative DNA-binding domain"/>
    <property type="match status" value="1"/>
</dbReference>
<dbReference type="RefSeq" id="WP_345486319.1">
    <property type="nucleotide sequence ID" value="NZ_BAAAWU010000001.1"/>
</dbReference>
<accession>A0ABV5QJ96</accession>
<dbReference type="InterPro" id="IPR009061">
    <property type="entry name" value="DNA-bd_dom_put_sf"/>
</dbReference>
<dbReference type="Pfam" id="PF12728">
    <property type="entry name" value="HTH_17"/>
    <property type="match status" value="1"/>
</dbReference>
<comment type="caution">
    <text evidence="2">The sequence shown here is derived from an EMBL/GenBank/DDBJ whole genome shotgun (WGS) entry which is preliminary data.</text>
</comment>
<evidence type="ECO:0000313" key="3">
    <source>
        <dbReference type="Proteomes" id="UP001589716"/>
    </source>
</evidence>
<dbReference type="Proteomes" id="UP001589716">
    <property type="component" value="Unassembled WGS sequence"/>
</dbReference>
<dbReference type="EMBL" id="JBHMCT010000005">
    <property type="protein sequence ID" value="MFB9553572.1"/>
    <property type="molecule type" value="Genomic_DNA"/>
</dbReference>
<evidence type="ECO:0000313" key="2">
    <source>
        <dbReference type="EMBL" id="MFB9553572.1"/>
    </source>
</evidence>
<feature type="domain" description="Helix-turn-helix" evidence="1">
    <location>
        <begin position="22"/>
        <end position="64"/>
    </location>
</feature>